<name>A0A3N2PTC4_SODAK</name>
<dbReference type="STRING" id="1314773.A0A3N2PTC4"/>
<evidence type="ECO:0000313" key="4">
    <source>
        <dbReference type="Proteomes" id="UP000272025"/>
    </source>
</evidence>
<sequence>MPQYRGGYRSGGRRIATGGIVGIAIAGFVVLLAALLCLYCCCFRKRRANRKGLPNQKAGAAHPPPPRGGGGLSGMFGRLMPGRTSRQRQYADMEQAGYGQRPQQGYDPGYGNGVNGANGANGVGDPSYGPGYQPGSQSYGYGPGQNAGVKPPPPAYR</sequence>
<keyword evidence="2" id="KW-1133">Transmembrane helix</keyword>
<dbReference type="RefSeq" id="XP_028465575.1">
    <property type="nucleotide sequence ID" value="XM_028613510.1"/>
</dbReference>
<evidence type="ECO:0000256" key="2">
    <source>
        <dbReference type="SAM" id="Phobius"/>
    </source>
</evidence>
<keyword evidence="2" id="KW-0812">Transmembrane</keyword>
<feature type="compositionally biased region" description="Gly residues" evidence="1">
    <location>
        <begin position="108"/>
        <end position="122"/>
    </location>
</feature>
<feature type="transmembrane region" description="Helical" evidence="2">
    <location>
        <begin position="20"/>
        <end position="41"/>
    </location>
</feature>
<dbReference type="EMBL" id="ML119056">
    <property type="protein sequence ID" value="ROT37769.1"/>
    <property type="molecule type" value="Genomic_DNA"/>
</dbReference>
<gene>
    <name evidence="3" type="ORF">SODALDRAFT_351006</name>
</gene>
<dbReference type="GeneID" id="39581988"/>
<keyword evidence="2" id="KW-0472">Membrane</keyword>
<dbReference type="AlphaFoldDB" id="A0A3N2PTC4"/>
<proteinExistence type="predicted"/>
<evidence type="ECO:0000313" key="3">
    <source>
        <dbReference type="EMBL" id="ROT37769.1"/>
    </source>
</evidence>
<feature type="compositionally biased region" description="Low complexity" evidence="1">
    <location>
        <begin position="123"/>
        <end position="140"/>
    </location>
</feature>
<evidence type="ECO:0000256" key="1">
    <source>
        <dbReference type="SAM" id="MobiDB-lite"/>
    </source>
</evidence>
<organism evidence="3 4">
    <name type="scientific">Sodiomyces alkalinus (strain CBS 110278 / VKM F-3762 / F11)</name>
    <name type="common">Alkaliphilic filamentous fungus</name>
    <dbReference type="NCBI Taxonomy" id="1314773"/>
    <lineage>
        <taxon>Eukaryota</taxon>
        <taxon>Fungi</taxon>
        <taxon>Dikarya</taxon>
        <taxon>Ascomycota</taxon>
        <taxon>Pezizomycotina</taxon>
        <taxon>Sordariomycetes</taxon>
        <taxon>Hypocreomycetidae</taxon>
        <taxon>Glomerellales</taxon>
        <taxon>Plectosphaerellaceae</taxon>
        <taxon>Sodiomyces</taxon>
    </lineage>
</organism>
<dbReference type="Proteomes" id="UP000272025">
    <property type="component" value="Unassembled WGS sequence"/>
</dbReference>
<reference evidence="3 4" key="1">
    <citation type="journal article" date="2018" name="Mol. Ecol.">
        <title>The obligate alkalophilic soda-lake fungus Sodiomyces alkalinus has shifted to a protein diet.</title>
        <authorList>
            <person name="Grum-Grzhimaylo A.A."/>
            <person name="Falkoski D.L."/>
            <person name="van den Heuvel J."/>
            <person name="Valero-Jimenez C.A."/>
            <person name="Min B."/>
            <person name="Choi I.G."/>
            <person name="Lipzen A."/>
            <person name="Daum C.G."/>
            <person name="Aanen D.K."/>
            <person name="Tsang A."/>
            <person name="Henrissat B."/>
            <person name="Bilanenko E.N."/>
            <person name="de Vries R.P."/>
            <person name="van Kan J.A.L."/>
            <person name="Grigoriev I.V."/>
            <person name="Debets A.J.M."/>
        </authorList>
    </citation>
    <scope>NUCLEOTIDE SEQUENCE [LARGE SCALE GENOMIC DNA]</scope>
    <source>
        <strain evidence="3 4">F11</strain>
    </source>
</reference>
<keyword evidence="4" id="KW-1185">Reference proteome</keyword>
<accession>A0A3N2PTC4</accession>
<protein>
    <submittedName>
        <fullName evidence="3">Uncharacterized protein</fullName>
    </submittedName>
</protein>
<feature type="region of interest" description="Disordered" evidence="1">
    <location>
        <begin position="53"/>
        <end position="157"/>
    </location>
</feature>